<dbReference type="InterPro" id="IPR007627">
    <property type="entry name" value="RNA_pol_sigma70_r2"/>
</dbReference>
<dbReference type="Gene3D" id="1.10.1740.10">
    <property type="match status" value="1"/>
</dbReference>
<dbReference type="InterPro" id="IPR014284">
    <property type="entry name" value="RNA_pol_sigma-70_dom"/>
</dbReference>
<keyword evidence="8" id="KW-1185">Reference proteome</keyword>
<dbReference type="PANTHER" id="PTHR43133">
    <property type="entry name" value="RNA POLYMERASE ECF-TYPE SIGMA FACTO"/>
    <property type="match status" value="1"/>
</dbReference>
<evidence type="ECO:0000256" key="2">
    <source>
        <dbReference type="ARBA" id="ARBA00023015"/>
    </source>
</evidence>
<accession>A0A7Y0AG25</accession>
<dbReference type="Proteomes" id="UP000559626">
    <property type="component" value="Unassembled WGS sequence"/>
</dbReference>
<gene>
    <name evidence="7" type="ORF">HHL22_15065</name>
</gene>
<comment type="similarity">
    <text evidence="1">Belongs to the sigma-70 factor family. ECF subfamily.</text>
</comment>
<dbReference type="CDD" id="cd06171">
    <property type="entry name" value="Sigma70_r4"/>
    <property type="match status" value="1"/>
</dbReference>
<evidence type="ECO:0000256" key="3">
    <source>
        <dbReference type="ARBA" id="ARBA00023082"/>
    </source>
</evidence>
<dbReference type="InterPro" id="IPR039425">
    <property type="entry name" value="RNA_pol_sigma-70-like"/>
</dbReference>
<dbReference type="InterPro" id="IPR036388">
    <property type="entry name" value="WH-like_DNA-bd_sf"/>
</dbReference>
<dbReference type="NCBIfam" id="TIGR02937">
    <property type="entry name" value="sigma70-ECF"/>
    <property type="match status" value="1"/>
</dbReference>
<protein>
    <submittedName>
        <fullName evidence="7">Sigma-70 family RNA polymerase sigma factor</fullName>
    </submittedName>
</protein>
<evidence type="ECO:0000313" key="7">
    <source>
        <dbReference type="EMBL" id="NML66527.1"/>
    </source>
</evidence>
<dbReference type="Pfam" id="PF04542">
    <property type="entry name" value="Sigma70_r2"/>
    <property type="match status" value="1"/>
</dbReference>
<proteinExistence type="inferred from homology"/>
<dbReference type="SUPFAM" id="SSF88659">
    <property type="entry name" value="Sigma3 and sigma4 domains of RNA polymerase sigma factors"/>
    <property type="match status" value="1"/>
</dbReference>
<name>A0A7Y0AG25_9BACT</name>
<dbReference type="InterPro" id="IPR013325">
    <property type="entry name" value="RNA_pol_sigma_r2"/>
</dbReference>
<dbReference type="GO" id="GO:0003677">
    <property type="term" value="F:DNA binding"/>
    <property type="evidence" value="ECO:0007669"/>
    <property type="project" value="InterPro"/>
</dbReference>
<dbReference type="InterPro" id="IPR013324">
    <property type="entry name" value="RNA_pol_sigma_r3/r4-like"/>
</dbReference>
<dbReference type="EMBL" id="JABBGH010000002">
    <property type="protein sequence ID" value="NML66527.1"/>
    <property type="molecule type" value="Genomic_DNA"/>
</dbReference>
<dbReference type="PANTHER" id="PTHR43133:SF46">
    <property type="entry name" value="RNA POLYMERASE SIGMA-70 FACTOR ECF SUBFAMILY"/>
    <property type="match status" value="1"/>
</dbReference>
<keyword evidence="4" id="KW-0804">Transcription</keyword>
<feature type="domain" description="RNA polymerase sigma-70 region 2" evidence="5">
    <location>
        <begin position="31"/>
        <end position="98"/>
    </location>
</feature>
<keyword evidence="2" id="KW-0805">Transcription regulation</keyword>
<evidence type="ECO:0000259" key="6">
    <source>
        <dbReference type="Pfam" id="PF08281"/>
    </source>
</evidence>
<dbReference type="GO" id="GO:0006352">
    <property type="term" value="P:DNA-templated transcription initiation"/>
    <property type="evidence" value="ECO:0007669"/>
    <property type="project" value="InterPro"/>
</dbReference>
<dbReference type="AlphaFoldDB" id="A0A7Y0AG25"/>
<evidence type="ECO:0000313" key="8">
    <source>
        <dbReference type="Proteomes" id="UP000559626"/>
    </source>
</evidence>
<dbReference type="RefSeq" id="WP_169532164.1">
    <property type="nucleotide sequence ID" value="NZ_JABBGH010000002.1"/>
</dbReference>
<evidence type="ECO:0000256" key="1">
    <source>
        <dbReference type="ARBA" id="ARBA00010641"/>
    </source>
</evidence>
<dbReference type="InterPro" id="IPR013249">
    <property type="entry name" value="RNA_pol_sigma70_r4_t2"/>
</dbReference>
<organism evidence="7 8">
    <name type="scientific">Hymenobacter polaris</name>
    <dbReference type="NCBI Taxonomy" id="2682546"/>
    <lineage>
        <taxon>Bacteria</taxon>
        <taxon>Pseudomonadati</taxon>
        <taxon>Bacteroidota</taxon>
        <taxon>Cytophagia</taxon>
        <taxon>Cytophagales</taxon>
        <taxon>Hymenobacteraceae</taxon>
        <taxon>Hymenobacter</taxon>
    </lineage>
</organism>
<dbReference type="Pfam" id="PF08281">
    <property type="entry name" value="Sigma70_r4_2"/>
    <property type="match status" value="1"/>
</dbReference>
<comment type="caution">
    <text evidence="7">The sequence shown here is derived from an EMBL/GenBank/DDBJ whole genome shotgun (WGS) entry which is preliminary data.</text>
</comment>
<sequence>MTLSTPFLSLPDEQQLLADCLAQNRAAQHQLYQRYKTAMFSCALRILNDRALAQDALQDAFLAVFQQLAAFRQHSTLGAWIKRIVVQTALHTLRREQRMEVYDQERHPEPLVPWRDNLTGEALAQAIAELPAGYRAVFCLVEVEGYLHREVAELLGISEGTSKSQLHQAKRLLQLKLASLYHA</sequence>
<keyword evidence="3" id="KW-0731">Sigma factor</keyword>
<dbReference type="SUPFAM" id="SSF88946">
    <property type="entry name" value="Sigma2 domain of RNA polymerase sigma factors"/>
    <property type="match status" value="1"/>
</dbReference>
<evidence type="ECO:0000259" key="5">
    <source>
        <dbReference type="Pfam" id="PF04542"/>
    </source>
</evidence>
<feature type="domain" description="RNA polymerase sigma factor 70 region 4 type 2" evidence="6">
    <location>
        <begin position="121"/>
        <end position="173"/>
    </location>
</feature>
<dbReference type="GO" id="GO:0016987">
    <property type="term" value="F:sigma factor activity"/>
    <property type="evidence" value="ECO:0007669"/>
    <property type="project" value="UniProtKB-KW"/>
</dbReference>
<evidence type="ECO:0000256" key="4">
    <source>
        <dbReference type="ARBA" id="ARBA00023163"/>
    </source>
</evidence>
<dbReference type="Gene3D" id="1.10.10.10">
    <property type="entry name" value="Winged helix-like DNA-binding domain superfamily/Winged helix DNA-binding domain"/>
    <property type="match status" value="1"/>
</dbReference>
<reference evidence="7 8" key="1">
    <citation type="submission" date="2020-04" db="EMBL/GenBank/DDBJ databases">
        <title>Hymenobacter polaris sp. nov., isolated from Arctic soil.</title>
        <authorList>
            <person name="Dahal R.H."/>
        </authorList>
    </citation>
    <scope>NUCLEOTIDE SEQUENCE [LARGE SCALE GENOMIC DNA]</scope>
    <source>
        <strain evidence="7 8">RP-2-7</strain>
    </source>
</reference>